<gene>
    <name evidence="1" type="ORF">CVLEPA_LOCUS11372</name>
</gene>
<keyword evidence="2" id="KW-1185">Reference proteome</keyword>
<organism evidence="1 2">
    <name type="scientific">Clavelina lepadiformis</name>
    <name type="common">Light-bulb sea squirt</name>
    <name type="synonym">Ascidia lepadiformis</name>
    <dbReference type="NCBI Taxonomy" id="159417"/>
    <lineage>
        <taxon>Eukaryota</taxon>
        <taxon>Metazoa</taxon>
        <taxon>Chordata</taxon>
        <taxon>Tunicata</taxon>
        <taxon>Ascidiacea</taxon>
        <taxon>Aplousobranchia</taxon>
        <taxon>Clavelinidae</taxon>
        <taxon>Clavelina</taxon>
    </lineage>
</organism>
<comment type="caution">
    <text evidence="1">The sequence shown here is derived from an EMBL/GenBank/DDBJ whole genome shotgun (WGS) entry which is preliminary data.</text>
</comment>
<evidence type="ECO:0000313" key="1">
    <source>
        <dbReference type="EMBL" id="CAK8681137.1"/>
    </source>
</evidence>
<name>A0ABP0FRU5_CLALP</name>
<reference evidence="1 2" key="1">
    <citation type="submission" date="2024-02" db="EMBL/GenBank/DDBJ databases">
        <authorList>
            <person name="Daric V."/>
            <person name="Darras S."/>
        </authorList>
    </citation>
    <scope>NUCLEOTIDE SEQUENCE [LARGE SCALE GENOMIC DNA]</scope>
</reference>
<dbReference type="EMBL" id="CAWYQH010000079">
    <property type="protein sequence ID" value="CAK8681137.1"/>
    <property type="molecule type" value="Genomic_DNA"/>
</dbReference>
<accession>A0ABP0FRU5</accession>
<sequence length="71" mass="8244">MLFENSKFRRHAFSQHLHSNVCETPQQWDEKGELSGKKKARACRRQVETTSCREKQARKAVDGRESARAIV</sequence>
<dbReference type="Proteomes" id="UP001642483">
    <property type="component" value="Unassembled WGS sequence"/>
</dbReference>
<protein>
    <submittedName>
        <fullName evidence="1">Uncharacterized protein</fullName>
    </submittedName>
</protein>
<proteinExistence type="predicted"/>
<evidence type="ECO:0000313" key="2">
    <source>
        <dbReference type="Proteomes" id="UP001642483"/>
    </source>
</evidence>